<accession>A0A951PHP9</accession>
<reference evidence="7" key="1">
    <citation type="submission" date="2021-05" db="EMBL/GenBank/DDBJ databases">
        <authorList>
            <person name="Pietrasiak N."/>
            <person name="Ward R."/>
            <person name="Stajich J.E."/>
            <person name="Kurbessoian T."/>
        </authorList>
    </citation>
    <scope>NUCLEOTIDE SEQUENCE</scope>
    <source>
        <strain evidence="7">CPER-KK1</strain>
    </source>
</reference>
<dbReference type="Proteomes" id="UP000753908">
    <property type="component" value="Unassembled WGS sequence"/>
</dbReference>
<gene>
    <name evidence="7" type="ORF">KME25_06075</name>
</gene>
<evidence type="ECO:0000313" key="8">
    <source>
        <dbReference type="Proteomes" id="UP000753908"/>
    </source>
</evidence>
<dbReference type="PANTHER" id="PTHR43547:SF2">
    <property type="entry name" value="HYBRID SIGNAL TRANSDUCTION HISTIDINE KINASE C"/>
    <property type="match status" value="1"/>
</dbReference>
<sequence>MDIESAMLSKSRFNNAAPMVNPLTSGLSDIVEPVFMQEQKGSLMQHPEESNRIGQEVTQIILTSRDSQTLLARTAKAVGEIFQVDVCLIVAGVNRAMTTQTGAWFSDNHLIHEPKYQAKLLQHQGRVEDLGDVNLRAIADLQSSEVDQAFSWYSQALACRAVMRNYTEFQAVANGVIVLGRSQPHQWTTQEKELLGVVSESVAVAISQAQLTQQVQTATQHQTLLNQLSVAVRSDFNLEDIFKIAIRGTAQALNVSHGLLLLLKYTDPLFKHRPSKKLPKTEVTVTCEWSEEQDTTSQATPITESRTTLLNQSFWLSESSLCQQAFRNAPEPLVIGTQHHVPDGEGNSDRLIFDQTMQGSVLIVPLVGIHSDTFTVLGFLVLQHHQPRSWHTNEIELVKWVSTQVSTTLIQNQTLRQVQSLVDDRTAQLQRSLEVQAKLYEKTRRQIDQLQQLNQLKEEFMSSMSHELRTPLTTMSLAIRMLRQPELPLERRQKYLSILEQECNKEIDLINDLLSLQRLESDQSHLQPQKIDLMLMIKEMAESFEQKWVGKRLTLSVESPAPSLMLNTDPDSLNRILLELLTNAGKYSDPDTKVCLQVTQQAQQSGNQVVLTLSNTGTGIQETDLKHIFDKFRRGQGVTQKAVQGTGLGLALVKCLVQHLNGTIDVSSCPSEDSQTSIISFTVTLPQFQQH</sequence>
<dbReference type="Gene3D" id="1.10.287.130">
    <property type="match status" value="1"/>
</dbReference>
<dbReference type="Gene3D" id="3.30.565.10">
    <property type="entry name" value="Histidine kinase-like ATPase, C-terminal domain"/>
    <property type="match status" value="1"/>
</dbReference>
<dbReference type="Pfam" id="PF02518">
    <property type="entry name" value="HATPase_c"/>
    <property type="match status" value="1"/>
</dbReference>
<dbReference type="SUPFAM" id="SSF55874">
    <property type="entry name" value="ATPase domain of HSP90 chaperone/DNA topoisomerase II/histidine kinase"/>
    <property type="match status" value="1"/>
</dbReference>
<dbReference type="SUPFAM" id="SSF55781">
    <property type="entry name" value="GAF domain-like"/>
    <property type="match status" value="2"/>
</dbReference>
<evidence type="ECO:0000256" key="3">
    <source>
        <dbReference type="ARBA" id="ARBA00022553"/>
    </source>
</evidence>
<proteinExistence type="predicted"/>
<dbReference type="AlphaFoldDB" id="A0A951PHP9"/>
<dbReference type="InterPro" id="IPR003594">
    <property type="entry name" value="HATPase_dom"/>
</dbReference>
<dbReference type="PROSITE" id="PS50109">
    <property type="entry name" value="HIS_KIN"/>
    <property type="match status" value="1"/>
</dbReference>
<dbReference type="EMBL" id="JAHHIF010000006">
    <property type="protein sequence ID" value="MBW4543995.1"/>
    <property type="molecule type" value="Genomic_DNA"/>
</dbReference>
<evidence type="ECO:0000256" key="2">
    <source>
        <dbReference type="ARBA" id="ARBA00012438"/>
    </source>
</evidence>
<evidence type="ECO:0000256" key="4">
    <source>
        <dbReference type="ARBA" id="ARBA00022777"/>
    </source>
</evidence>
<organism evidence="7 8">
    <name type="scientific">Symplocastrum torsivum CPER-KK1</name>
    <dbReference type="NCBI Taxonomy" id="450513"/>
    <lineage>
        <taxon>Bacteria</taxon>
        <taxon>Bacillati</taxon>
        <taxon>Cyanobacteriota</taxon>
        <taxon>Cyanophyceae</taxon>
        <taxon>Oscillatoriophycideae</taxon>
        <taxon>Oscillatoriales</taxon>
        <taxon>Microcoleaceae</taxon>
        <taxon>Symplocastrum</taxon>
    </lineage>
</organism>
<dbReference type="Pfam" id="PF00512">
    <property type="entry name" value="HisKA"/>
    <property type="match status" value="1"/>
</dbReference>
<dbReference type="CDD" id="cd00082">
    <property type="entry name" value="HisKA"/>
    <property type="match status" value="1"/>
</dbReference>
<keyword evidence="4" id="KW-0808">Transferase</keyword>
<feature type="domain" description="Histidine kinase" evidence="6">
    <location>
        <begin position="463"/>
        <end position="689"/>
    </location>
</feature>
<protein>
    <recommendedName>
        <fullName evidence="2">histidine kinase</fullName>
        <ecNumber evidence="2">2.7.13.3</ecNumber>
    </recommendedName>
</protein>
<comment type="catalytic activity">
    <reaction evidence="1">
        <text>ATP + protein L-histidine = ADP + protein N-phospho-L-histidine.</text>
        <dbReference type="EC" id="2.7.13.3"/>
    </reaction>
</comment>
<dbReference type="SMART" id="SM00387">
    <property type="entry name" value="HATPase_c"/>
    <property type="match status" value="1"/>
</dbReference>
<dbReference type="Pfam" id="PF01590">
    <property type="entry name" value="GAF"/>
    <property type="match status" value="2"/>
</dbReference>
<evidence type="ECO:0000259" key="6">
    <source>
        <dbReference type="PROSITE" id="PS50109"/>
    </source>
</evidence>
<dbReference type="InterPro" id="IPR005467">
    <property type="entry name" value="His_kinase_dom"/>
</dbReference>
<dbReference type="PANTHER" id="PTHR43547">
    <property type="entry name" value="TWO-COMPONENT HISTIDINE KINASE"/>
    <property type="match status" value="1"/>
</dbReference>
<dbReference type="SMART" id="SM00065">
    <property type="entry name" value="GAF"/>
    <property type="match status" value="2"/>
</dbReference>
<dbReference type="InterPro" id="IPR036890">
    <property type="entry name" value="HATPase_C_sf"/>
</dbReference>
<evidence type="ECO:0000256" key="1">
    <source>
        <dbReference type="ARBA" id="ARBA00000085"/>
    </source>
</evidence>
<evidence type="ECO:0000313" key="7">
    <source>
        <dbReference type="EMBL" id="MBW4543995.1"/>
    </source>
</evidence>
<dbReference type="GO" id="GO:0000155">
    <property type="term" value="F:phosphorelay sensor kinase activity"/>
    <property type="evidence" value="ECO:0007669"/>
    <property type="project" value="InterPro"/>
</dbReference>
<comment type="caution">
    <text evidence="7">The sequence shown here is derived from an EMBL/GenBank/DDBJ whole genome shotgun (WGS) entry which is preliminary data.</text>
</comment>
<dbReference type="PRINTS" id="PR00344">
    <property type="entry name" value="BCTRLSENSOR"/>
</dbReference>
<name>A0A951PHP9_9CYAN</name>
<reference evidence="7" key="2">
    <citation type="journal article" date="2022" name="Microbiol. Resour. Announc.">
        <title>Metagenome Sequencing to Explore Phylogenomics of Terrestrial Cyanobacteria.</title>
        <authorList>
            <person name="Ward R.D."/>
            <person name="Stajich J.E."/>
            <person name="Johansen J.R."/>
            <person name="Huntemann M."/>
            <person name="Clum A."/>
            <person name="Foster B."/>
            <person name="Foster B."/>
            <person name="Roux S."/>
            <person name="Palaniappan K."/>
            <person name="Varghese N."/>
            <person name="Mukherjee S."/>
            <person name="Reddy T.B.K."/>
            <person name="Daum C."/>
            <person name="Copeland A."/>
            <person name="Chen I.A."/>
            <person name="Ivanova N.N."/>
            <person name="Kyrpides N.C."/>
            <person name="Shapiro N."/>
            <person name="Eloe-Fadrosh E.A."/>
            <person name="Pietrasiak N."/>
        </authorList>
    </citation>
    <scope>NUCLEOTIDE SEQUENCE</scope>
    <source>
        <strain evidence="7">CPER-KK1</strain>
    </source>
</reference>
<dbReference type="InterPro" id="IPR029016">
    <property type="entry name" value="GAF-like_dom_sf"/>
</dbReference>
<keyword evidence="4" id="KW-0418">Kinase</keyword>
<dbReference type="InterPro" id="IPR003018">
    <property type="entry name" value="GAF"/>
</dbReference>
<dbReference type="InterPro" id="IPR003661">
    <property type="entry name" value="HisK_dim/P_dom"/>
</dbReference>
<dbReference type="EC" id="2.7.13.3" evidence="2"/>
<dbReference type="SUPFAM" id="SSF47384">
    <property type="entry name" value="Homodimeric domain of signal transducing histidine kinase"/>
    <property type="match status" value="1"/>
</dbReference>
<dbReference type="Gene3D" id="3.30.450.40">
    <property type="match status" value="2"/>
</dbReference>
<evidence type="ECO:0000256" key="5">
    <source>
        <dbReference type="ARBA" id="ARBA00023012"/>
    </source>
</evidence>
<dbReference type="SMART" id="SM00388">
    <property type="entry name" value="HisKA"/>
    <property type="match status" value="1"/>
</dbReference>
<dbReference type="InterPro" id="IPR036097">
    <property type="entry name" value="HisK_dim/P_sf"/>
</dbReference>
<keyword evidence="5" id="KW-0902">Two-component regulatory system</keyword>
<dbReference type="InterPro" id="IPR004358">
    <property type="entry name" value="Sig_transdc_His_kin-like_C"/>
</dbReference>
<keyword evidence="3" id="KW-0597">Phosphoprotein</keyword>